<dbReference type="FunFam" id="3.40.50.300:FF:000300">
    <property type="entry name" value="Transcription-repair-coupling factor"/>
    <property type="match status" value="1"/>
</dbReference>
<evidence type="ECO:0000313" key="17">
    <source>
        <dbReference type="Proteomes" id="UP000005089"/>
    </source>
</evidence>
<dbReference type="InterPro" id="IPR004576">
    <property type="entry name" value="Mfd"/>
</dbReference>
<dbReference type="InterPro" id="IPR047112">
    <property type="entry name" value="RecG/Mfd"/>
</dbReference>
<keyword evidence="3 13" id="KW-0547">Nucleotide-binding</keyword>
<comment type="function">
    <text evidence="13">Couples transcription and DNA repair by recognizing RNA polymerase (RNAP) stalled at DNA lesions. Mediates ATP-dependent release of RNAP and its truncated transcript from the DNA, and recruitment of nucleotide excision repair machinery to the damaged site.</text>
</comment>
<keyword evidence="7 13" id="KW-0067">ATP-binding</keyword>
<dbReference type="Gene3D" id="3.40.50.11180">
    <property type="match status" value="1"/>
</dbReference>
<dbReference type="Proteomes" id="UP000005089">
    <property type="component" value="Unassembled WGS sequence"/>
</dbReference>
<feature type="domain" description="Helicase C-terminal" evidence="15">
    <location>
        <begin position="802"/>
        <end position="956"/>
    </location>
</feature>
<dbReference type="SMART" id="SM00490">
    <property type="entry name" value="HELICc"/>
    <property type="match status" value="1"/>
</dbReference>
<evidence type="ECO:0000256" key="1">
    <source>
        <dbReference type="ARBA" id="ARBA00004496"/>
    </source>
</evidence>
<dbReference type="PANTHER" id="PTHR47964">
    <property type="entry name" value="ATP-DEPENDENT DNA HELICASE HOMOLOG RECG, CHLOROPLASTIC"/>
    <property type="match status" value="1"/>
</dbReference>
<dbReference type="NCBIfam" id="TIGR00580">
    <property type="entry name" value="mfd"/>
    <property type="match status" value="1"/>
</dbReference>
<keyword evidence="4 13" id="KW-0227">DNA damage</keyword>
<dbReference type="STRING" id="847.BRW83_1002"/>
<dbReference type="Pfam" id="PF00271">
    <property type="entry name" value="Helicase_C"/>
    <property type="match status" value="1"/>
</dbReference>
<evidence type="ECO:0000256" key="3">
    <source>
        <dbReference type="ARBA" id="ARBA00022741"/>
    </source>
</evidence>
<evidence type="ECO:0000256" key="9">
    <source>
        <dbReference type="ARBA" id="ARBA00023204"/>
    </source>
</evidence>
<dbReference type="InterPro" id="IPR003711">
    <property type="entry name" value="CarD-like/TRCF_RID"/>
</dbReference>
<dbReference type="GO" id="GO:0016787">
    <property type="term" value="F:hydrolase activity"/>
    <property type="evidence" value="ECO:0007669"/>
    <property type="project" value="UniProtKB-KW"/>
</dbReference>
<dbReference type="GO" id="GO:0003684">
    <property type="term" value="F:damaged DNA binding"/>
    <property type="evidence" value="ECO:0007669"/>
    <property type="project" value="InterPro"/>
</dbReference>
<dbReference type="SMART" id="SM01058">
    <property type="entry name" value="CarD_TRCF"/>
    <property type="match status" value="1"/>
</dbReference>
<evidence type="ECO:0000313" key="16">
    <source>
        <dbReference type="EMBL" id="EEO30109.1"/>
    </source>
</evidence>
<dbReference type="SUPFAM" id="SSF143517">
    <property type="entry name" value="TRCF domain-like"/>
    <property type="match status" value="1"/>
</dbReference>
<dbReference type="Gene3D" id="3.30.2060.10">
    <property type="entry name" value="Penicillin-binding protein 1b domain"/>
    <property type="match status" value="1"/>
</dbReference>
<evidence type="ECO:0000259" key="14">
    <source>
        <dbReference type="PROSITE" id="PS51192"/>
    </source>
</evidence>
<accession>C3XA83</accession>
<dbReference type="Gene3D" id="3.90.1150.50">
    <property type="entry name" value="Transcription-repair-coupling factor, D7 domain"/>
    <property type="match status" value="1"/>
</dbReference>
<dbReference type="InterPro" id="IPR048635">
    <property type="entry name" value="MFD_D3"/>
</dbReference>
<evidence type="ECO:0000256" key="6">
    <source>
        <dbReference type="ARBA" id="ARBA00022806"/>
    </source>
</evidence>
<evidence type="ECO:0000256" key="11">
    <source>
        <dbReference type="ARBA" id="ARBA00061399"/>
    </source>
</evidence>
<dbReference type="SMART" id="SM00487">
    <property type="entry name" value="DEXDc"/>
    <property type="match status" value="1"/>
</dbReference>
<evidence type="ECO:0000256" key="4">
    <source>
        <dbReference type="ARBA" id="ARBA00022763"/>
    </source>
</evidence>
<dbReference type="InterPro" id="IPR037235">
    <property type="entry name" value="TRCF-like_C_D7"/>
</dbReference>
<dbReference type="GO" id="GO:0006355">
    <property type="term" value="P:regulation of DNA-templated transcription"/>
    <property type="evidence" value="ECO:0007669"/>
    <property type="project" value="UniProtKB-UniRule"/>
</dbReference>
<dbReference type="Gene3D" id="3.40.50.11140">
    <property type="match status" value="1"/>
</dbReference>
<keyword evidence="2 13" id="KW-0963">Cytoplasm</keyword>
<dbReference type="GO" id="GO:0005524">
    <property type="term" value="F:ATP binding"/>
    <property type="evidence" value="ECO:0007669"/>
    <property type="project" value="UniProtKB-UniRule"/>
</dbReference>
<feature type="domain" description="Helicase ATP-binding" evidence="14">
    <location>
        <begin position="620"/>
        <end position="781"/>
    </location>
</feature>
<evidence type="ECO:0000256" key="10">
    <source>
        <dbReference type="ARBA" id="ARBA00061104"/>
    </source>
</evidence>
<dbReference type="PANTHER" id="PTHR47964:SF1">
    <property type="entry name" value="ATP-DEPENDENT DNA HELICASE HOMOLOG RECG, CHLOROPLASTIC"/>
    <property type="match status" value="1"/>
</dbReference>
<dbReference type="SUPFAM" id="SSF141259">
    <property type="entry name" value="CarD-like"/>
    <property type="match status" value="1"/>
</dbReference>
<evidence type="ECO:0000256" key="2">
    <source>
        <dbReference type="ARBA" id="ARBA00022490"/>
    </source>
</evidence>
<dbReference type="GO" id="GO:0003678">
    <property type="term" value="F:DNA helicase activity"/>
    <property type="evidence" value="ECO:0007669"/>
    <property type="project" value="TreeGrafter"/>
</dbReference>
<proteinExistence type="inferred from homology"/>
<dbReference type="Pfam" id="PF00270">
    <property type="entry name" value="DEAD"/>
    <property type="match status" value="1"/>
</dbReference>
<dbReference type="AlphaFoldDB" id="C3XA83"/>
<dbReference type="GeneID" id="77134890"/>
<protein>
    <recommendedName>
        <fullName evidence="12 13">Transcription-repair-coupling factor</fullName>
        <shortName evidence="13">TRCF</shortName>
        <ecNumber evidence="13">3.6.4.-</ecNumber>
    </recommendedName>
</protein>
<evidence type="ECO:0000256" key="5">
    <source>
        <dbReference type="ARBA" id="ARBA00022801"/>
    </source>
</evidence>
<dbReference type="Gene3D" id="3.40.50.300">
    <property type="entry name" value="P-loop containing nucleotide triphosphate hydrolases"/>
    <property type="match status" value="2"/>
</dbReference>
<dbReference type="InterPro" id="IPR041471">
    <property type="entry name" value="UvrB_inter"/>
</dbReference>
<dbReference type="InterPro" id="IPR005118">
    <property type="entry name" value="TRCF_C"/>
</dbReference>
<keyword evidence="9 13" id="KW-0234">DNA repair</keyword>
<dbReference type="GO" id="GO:0005737">
    <property type="term" value="C:cytoplasm"/>
    <property type="evidence" value="ECO:0007669"/>
    <property type="project" value="UniProtKB-SubCell"/>
</dbReference>
<keyword evidence="17" id="KW-1185">Reference proteome</keyword>
<comment type="similarity">
    <text evidence="11 13">In the C-terminal section; belongs to the helicase family. RecG subfamily.</text>
</comment>
<dbReference type="InterPro" id="IPR036101">
    <property type="entry name" value="CarD-like/TRCF_RID_sf"/>
</dbReference>
<dbReference type="OrthoDB" id="9804325at2"/>
<dbReference type="PROSITE" id="PS51192">
    <property type="entry name" value="HELICASE_ATP_BIND_1"/>
    <property type="match status" value="1"/>
</dbReference>
<dbReference type="Gene3D" id="2.40.10.170">
    <property type="match status" value="1"/>
</dbReference>
<keyword evidence="5 13" id="KW-0378">Hydrolase</keyword>
<dbReference type="Pfam" id="PF21132">
    <property type="entry name" value="MFD_D3"/>
    <property type="match status" value="1"/>
</dbReference>
<dbReference type="EC" id="3.6.4.-" evidence="13"/>
<dbReference type="FunFam" id="3.40.50.300:FF:000546">
    <property type="entry name" value="Transcription-repair-coupling factor"/>
    <property type="match status" value="1"/>
</dbReference>
<comment type="subcellular location">
    <subcellularLocation>
        <location evidence="1 13">Cytoplasm</location>
    </subcellularLocation>
</comment>
<evidence type="ECO:0000256" key="13">
    <source>
        <dbReference type="HAMAP-Rule" id="MF_00969"/>
    </source>
</evidence>
<dbReference type="HAMAP" id="MF_00969">
    <property type="entry name" value="TRCF"/>
    <property type="match status" value="1"/>
</dbReference>
<dbReference type="CDD" id="cd17991">
    <property type="entry name" value="DEXHc_TRCF"/>
    <property type="match status" value="1"/>
</dbReference>
<dbReference type="SMART" id="SM00982">
    <property type="entry name" value="TRCF"/>
    <property type="match status" value="1"/>
</dbReference>
<dbReference type="RefSeq" id="WP_005881019.1">
    <property type="nucleotide sequence ID" value="NZ_CP019430.1"/>
</dbReference>
<dbReference type="eggNOG" id="COG1197">
    <property type="taxonomic scope" value="Bacteria"/>
</dbReference>
<dbReference type="Pfam" id="PF03461">
    <property type="entry name" value="TRCF"/>
    <property type="match status" value="1"/>
</dbReference>
<keyword evidence="6" id="KW-0347">Helicase</keyword>
<reference evidence="16 17" key="1">
    <citation type="submission" date="2009-02" db="EMBL/GenBank/DDBJ databases">
        <title>The Genome Sequence of Oxalobacter formigenes OXCC13.</title>
        <authorList>
            <consortium name="The Broad Institute Genome Sequencing Platform"/>
            <person name="Ward D."/>
            <person name="Young S.K."/>
            <person name="Kodira C.D."/>
            <person name="Zeng Q."/>
            <person name="Koehrsen M."/>
            <person name="Alvarado L."/>
            <person name="Berlin A."/>
            <person name="Borenstein D."/>
            <person name="Chen Z."/>
            <person name="Engels R."/>
            <person name="Freedman E."/>
            <person name="Gellesch M."/>
            <person name="Goldberg J."/>
            <person name="Griggs A."/>
            <person name="Gujja S."/>
            <person name="Heiman D."/>
            <person name="Hepburn T."/>
            <person name="Howarth C."/>
            <person name="Jen D."/>
            <person name="Larson L."/>
            <person name="Lewis B."/>
            <person name="Mehta T."/>
            <person name="Park D."/>
            <person name="Pearson M."/>
            <person name="Roberts A."/>
            <person name="Saif S."/>
            <person name="Shea T."/>
            <person name="Shenoy N."/>
            <person name="Sisk P."/>
            <person name="Stolte C."/>
            <person name="Sykes S."/>
            <person name="Walk T."/>
            <person name="White J."/>
            <person name="Yandava C."/>
            <person name="Allison M.J."/>
            <person name="Lander E."/>
            <person name="Nusbaum C."/>
            <person name="Galagan J."/>
            <person name="Birren B."/>
        </authorList>
    </citation>
    <scope>NUCLEOTIDE SEQUENCE [LARGE SCALE GENOMIC DNA]</scope>
    <source>
        <strain evidence="16 17">OXCC13</strain>
    </source>
</reference>
<sequence>MPFDLKKFLPRPGQRYAMPALHGSADALVLAKAAQDLKSRQQMLVAIVANASDARRLLEEIPWFSDETEEPLRCHLLPDWETLPYDSFSPHQDLVSQRLATLYEVSNGRCDVLLVPASTALLRIAPPAFLAAHTFYFKQGETLDEEKLKSQLTIAGYNHVSQVMSPGEYSVRGGLIDLFPMGSKLPYRLDLFGDTIETIRTFDPDNQRSLYPVREIRMLPGHEFPMDENSRAFFRSRWREVFEGDPTLSVIYRDIASGIASAGIEYYLPLFFEETTTLFRYLPENAVFAMIGNVNEAFQRFWADTQSRYNFLKSDRERPLLAPEKLFLTSEDFFVLAQPFARWVIQTDDAPSELSAPIPDVSVNRRADDPLANLRAYIKRADKRVMICAESPGRRETMQQFFNEYDFKVTPCTGFADFATSKEQVMFGISPVQKGFALGYVFGDLAFITETELYANSGRRAGRKRTEAVAHIESIVRDLSELKIGDPVVHANHGIGRYRGLVTVDLGEGETEFLHLQYAKDTKLYVPVSQLHVISRYAGTSADDAPLHTLGSGQWEKAKQKAAQQIHDTAAELLDLYARRSMRKGFPFPLTKNDYEAFADSFGFEETPDQAAAIASVMEDMTSDKPMDRLICGDVGFGKTEVALRAAFIAVMGGKQVALLAPTTLLAEQHAQTFRDRFADWPVRISELSRFRTQKQVNQTIKGMEDGTVDIVIGTHKLLSKDVSFNRLGLIIIDEEHRFGVRQKEALKAIRAEVDVLTLTATPIPRTLGMALDGLRSFSIIATAPQKRLAIKTFVRSENDSVIREACMRELKRGGQVYFLHNEVETIENRRIMLENLLPEARIGVAHGQMHERELEKVMRDFVSHRYNILLCTTIIETGIDVPNANTMVMHRADKFGLAQLHQLRGRIGRSHHQAYAYLLVNDTQTLSKQAQRRLEAIRQMEELGSGFFLAMHDLEIRGAGEVLGEEQSGEMVEIGFQMYSDMLKEAVRAMKKGEEPDYDAPFTTTTEINLHTPALLPGDYCPGVNERLSLYKRFANCETQEQVNDLQEELIDRFGKLPEAAQALVETHRLRIQAKTVGIIKIDAHTEAAVMQFVPNPPIDAIRIIEIIQKNKHIRLNGPEKLKVTAKMPNLDARVAQIKSTIRSLTASSKK</sequence>
<dbReference type="PROSITE" id="PS51194">
    <property type="entry name" value="HELICASE_CTER"/>
    <property type="match status" value="1"/>
</dbReference>
<evidence type="ECO:0000256" key="7">
    <source>
        <dbReference type="ARBA" id="ARBA00022840"/>
    </source>
</evidence>
<comment type="similarity">
    <text evidence="10 13">In the N-terminal section; belongs to the UvrB family.</text>
</comment>
<gene>
    <name evidence="13 16" type="primary">mfd</name>
    <name evidence="16" type="ORF">OFBG_01137</name>
</gene>
<dbReference type="GO" id="GO:0000716">
    <property type="term" value="P:transcription-coupled nucleotide-excision repair, DNA damage recognition"/>
    <property type="evidence" value="ECO:0007669"/>
    <property type="project" value="UniProtKB-UniRule"/>
</dbReference>
<evidence type="ECO:0000256" key="12">
    <source>
        <dbReference type="ARBA" id="ARBA00070128"/>
    </source>
</evidence>
<dbReference type="InterPro" id="IPR001650">
    <property type="entry name" value="Helicase_C-like"/>
</dbReference>
<dbReference type="Pfam" id="PF17757">
    <property type="entry name" value="UvrB_inter"/>
    <property type="match status" value="1"/>
</dbReference>
<dbReference type="Pfam" id="PF02559">
    <property type="entry name" value="CarD_TRCF_RID"/>
    <property type="match status" value="1"/>
</dbReference>
<evidence type="ECO:0000256" key="8">
    <source>
        <dbReference type="ARBA" id="ARBA00023125"/>
    </source>
</evidence>
<dbReference type="InterPro" id="IPR014001">
    <property type="entry name" value="Helicase_ATP-bd"/>
</dbReference>
<dbReference type="InterPro" id="IPR027417">
    <property type="entry name" value="P-loop_NTPase"/>
</dbReference>
<name>C3XA83_OXAFO</name>
<evidence type="ECO:0000259" key="15">
    <source>
        <dbReference type="PROSITE" id="PS51194"/>
    </source>
</evidence>
<dbReference type="EMBL" id="GG658170">
    <property type="protein sequence ID" value="EEO30109.1"/>
    <property type="molecule type" value="Genomic_DNA"/>
</dbReference>
<dbReference type="SUPFAM" id="SSF52540">
    <property type="entry name" value="P-loop containing nucleoside triphosphate hydrolases"/>
    <property type="match status" value="4"/>
</dbReference>
<organism evidence="16 17">
    <name type="scientific">Oxalobacter formigenes OXCC13</name>
    <dbReference type="NCBI Taxonomy" id="556269"/>
    <lineage>
        <taxon>Bacteria</taxon>
        <taxon>Pseudomonadati</taxon>
        <taxon>Pseudomonadota</taxon>
        <taxon>Betaproteobacteria</taxon>
        <taxon>Burkholderiales</taxon>
        <taxon>Oxalobacteraceae</taxon>
        <taxon>Oxalobacter</taxon>
    </lineage>
</organism>
<keyword evidence="8 13" id="KW-0238">DNA-binding</keyword>
<dbReference type="HOGENOM" id="CLU_005122_1_3_4"/>
<dbReference type="InterPro" id="IPR011545">
    <property type="entry name" value="DEAD/DEAH_box_helicase_dom"/>
</dbReference>